<keyword evidence="2" id="KW-1185">Reference proteome</keyword>
<dbReference type="Proteomes" id="UP001055879">
    <property type="component" value="Linkage Group LG01"/>
</dbReference>
<protein>
    <submittedName>
        <fullName evidence="1">Uncharacterized protein</fullName>
    </submittedName>
</protein>
<evidence type="ECO:0000313" key="1">
    <source>
        <dbReference type="EMBL" id="KAI3773143.1"/>
    </source>
</evidence>
<evidence type="ECO:0000313" key="2">
    <source>
        <dbReference type="Proteomes" id="UP001055879"/>
    </source>
</evidence>
<organism evidence="1 2">
    <name type="scientific">Arctium lappa</name>
    <name type="common">Greater burdock</name>
    <name type="synonym">Lappa major</name>
    <dbReference type="NCBI Taxonomy" id="4217"/>
    <lineage>
        <taxon>Eukaryota</taxon>
        <taxon>Viridiplantae</taxon>
        <taxon>Streptophyta</taxon>
        <taxon>Embryophyta</taxon>
        <taxon>Tracheophyta</taxon>
        <taxon>Spermatophyta</taxon>
        <taxon>Magnoliopsida</taxon>
        <taxon>eudicotyledons</taxon>
        <taxon>Gunneridae</taxon>
        <taxon>Pentapetalae</taxon>
        <taxon>asterids</taxon>
        <taxon>campanulids</taxon>
        <taxon>Asterales</taxon>
        <taxon>Asteraceae</taxon>
        <taxon>Carduoideae</taxon>
        <taxon>Cardueae</taxon>
        <taxon>Arctiinae</taxon>
        <taxon>Arctium</taxon>
    </lineage>
</organism>
<accession>A0ACB9FQC9</accession>
<gene>
    <name evidence="1" type="ORF">L6452_04346</name>
</gene>
<reference evidence="2" key="1">
    <citation type="journal article" date="2022" name="Mol. Ecol. Resour.">
        <title>The genomes of chicory, endive, great burdock and yacon provide insights into Asteraceae palaeo-polyploidization history and plant inulin production.</title>
        <authorList>
            <person name="Fan W."/>
            <person name="Wang S."/>
            <person name="Wang H."/>
            <person name="Wang A."/>
            <person name="Jiang F."/>
            <person name="Liu H."/>
            <person name="Zhao H."/>
            <person name="Xu D."/>
            <person name="Zhang Y."/>
        </authorList>
    </citation>
    <scope>NUCLEOTIDE SEQUENCE [LARGE SCALE GENOMIC DNA]</scope>
    <source>
        <strain evidence="2">cv. Niubang</strain>
    </source>
</reference>
<sequence length="115" mass="12922">MVRAEESSKGTMHLPQKGTPSKVNTVQGAGGGCTHGGTTASSRQKTYDGSDATQEALQKNRDQFRNLLKDIFMASTIINPNKTLIVFLYRLLHTRRRERWVDQEENTSDPEPRFA</sequence>
<name>A0ACB9FQC9_ARCLA</name>
<proteinExistence type="predicted"/>
<dbReference type="EMBL" id="CM042047">
    <property type="protein sequence ID" value="KAI3773143.1"/>
    <property type="molecule type" value="Genomic_DNA"/>
</dbReference>
<reference evidence="1 2" key="2">
    <citation type="journal article" date="2022" name="Mol. Ecol. Resour.">
        <title>The genomes of chicory, endive, great burdock and yacon provide insights into Asteraceae paleo-polyploidization history and plant inulin production.</title>
        <authorList>
            <person name="Fan W."/>
            <person name="Wang S."/>
            <person name="Wang H."/>
            <person name="Wang A."/>
            <person name="Jiang F."/>
            <person name="Liu H."/>
            <person name="Zhao H."/>
            <person name="Xu D."/>
            <person name="Zhang Y."/>
        </authorList>
    </citation>
    <scope>NUCLEOTIDE SEQUENCE [LARGE SCALE GENOMIC DNA]</scope>
    <source>
        <strain evidence="2">cv. Niubang</strain>
    </source>
</reference>
<comment type="caution">
    <text evidence="1">The sequence shown here is derived from an EMBL/GenBank/DDBJ whole genome shotgun (WGS) entry which is preliminary data.</text>
</comment>